<dbReference type="AlphaFoldDB" id="A0A091AYE5"/>
<evidence type="ECO:0000313" key="3">
    <source>
        <dbReference type="Proteomes" id="UP000029385"/>
    </source>
</evidence>
<dbReference type="PATRIC" id="fig|1121015.4.peg.1573"/>
<dbReference type="OrthoDB" id="7845843at2"/>
<organism evidence="2 3">
    <name type="scientific">Arenimonas oryziterrae DSM 21050 = YC6267</name>
    <dbReference type="NCBI Taxonomy" id="1121015"/>
    <lineage>
        <taxon>Bacteria</taxon>
        <taxon>Pseudomonadati</taxon>
        <taxon>Pseudomonadota</taxon>
        <taxon>Gammaproteobacteria</taxon>
        <taxon>Lysobacterales</taxon>
        <taxon>Lysobacteraceae</taxon>
        <taxon>Arenimonas</taxon>
    </lineage>
</organism>
<protein>
    <recommendedName>
        <fullName evidence="1">DUF4440 domain-containing protein</fullName>
    </recommendedName>
</protein>
<dbReference type="eggNOG" id="ENOG5034BJX">
    <property type="taxonomic scope" value="Bacteria"/>
</dbReference>
<reference evidence="2 3" key="1">
    <citation type="submission" date="2013-09" db="EMBL/GenBank/DDBJ databases">
        <title>Genome sequencing of Arenimonas oryziterrae.</title>
        <authorList>
            <person name="Chen F."/>
            <person name="Wang G."/>
        </authorList>
    </citation>
    <scope>NUCLEOTIDE SEQUENCE [LARGE SCALE GENOMIC DNA]</scope>
    <source>
        <strain evidence="2 3">YC6267</strain>
    </source>
</reference>
<dbReference type="InterPro" id="IPR027843">
    <property type="entry name" value="DUF4440"/>
</dbReference>
<dbReference type="InterPro" id="IPR032710">
    <property type="entry name" value="NTF2-like_dom_sf"/>
</dbReference>
<accession>A0A091AYE5</accession>
<dbReference type="Gene3D" id="3.10.450.50">
    <property type="match status" value="1"/>
</dbReference>
<dbReference type="EMBL" id="AVCI01000005">
    <property type="protein sequence ID" value="KFN43684.1"/>
    <property type="molecule type" value="Genomic_DNA"/>
</dbReference>
<evidence type="ECO:0000259" key="1">
    <source>
        <dbReference type="Pfam" id="PF14534"/>
    </source>
</evidence>
<name>A0A091AYE5_9GAMM</name>
<evidence type="ECO:0000313" key="2">
    <source>
        <dbReference type="EMBL" id="KFN43684.1"/>
    </source>
</evidence>
<dbReference type="Pfam" id="PF14534">
    <property type="entry name" value="DUF4440"/>
    <property type="match status" value="1"/>
</dbReference>
<dbReference type="RefSeq" id="WP_022968547.1">
    <property type="nucleotide sequence ID" value="NZ_ATVD01000001.1"/>
</dbReference>
<dbReference type="Proteomes" id="UP000029385">
    <property type="component" value="Unassembled WGS sequence"/>
</dbReference>
<proteinExistence type="predicted"/>
<keyword evidence="3" id="KW-1185">Reference proteome</keyword>
<feature type="domain" description="DUF4440" evidence="1">
    <location>
        <begin position="11"/>
        <end position="114"/>
    </location>
</feature>
<comment type="caution">
    <text evidence="2">The sequence shown here is derived from an EMBL/GenBank/DDBJ whole genome shotgun (WGS) entry which is preliminary data.</text>
</comment>
<dbReference type="SUPFAM" id="SSF54427">
    <property type="entry name" value="NTF2-like"/>
    <property type="match status" value="1"/>
</dbReference>
<sequence>MSPHETDLATLRALNARFIHNFVTNDAAGHSTILHPDFIEIGTTGARQDRAAYLLEWASAFDPAVITYWDMRDENIAVYGDVALVRAATKWVRHGVTGMTCYTDTYLRVGAQWLCVQAQLTPVAEKNYPPDRTIVCEYHDGVQVAR</sequence>
<gene>
    <name evidence="2" type="ORF">N789_10430</name>
</gene>